<dbReference type="STRING" id="411945.GA0061102_100928"/>
<evidence type="ECO:0000313" key="4">
    <source>
        <dbReference type="Proteomes" id="UP000199435"/>
    </source>
</evidence>
<dbReference type="EMBL" id="FMAH01000009">
    <property type="protein sequence ID" value="SCB23091.1"/>
    <property type="molecule type" value="Genomic_DNA"/>
</dbReference>
<dbReference type="SUPFAM" id="SSF49764">
    <property type="entry name" value="HSP20-like chaperones"/>
    <property type="match status" value="1"/>
</dbReference>
<dbReference type="AlphaFoldDB" id="A0A1C3V5X8"/>
<dbReference type="Pfam" id="PF00011">
    <property type="entry name" value="HSP20"/>
    <property type="match status" value="1"/>
</dbReference>
<feature type="region of interest" description="Disordered" evidence="1">
    <location>
        <begin position="55"/>
        <end position="74"/>
    </location>
</feature>
<feature type="domain" description="SHSP" evidence="2">
    <location>
        <begin position="9"/>
        <end position="54"/>
    </location>
</feature>
<evidence type="ECO:0000256" key="1">
    <source>
        <dbReference type="SAM" id="MobiDB-lite"/>
    </source>
</evidence>
<dbReference type="PANTHER" id="PTHR47062:SF1">
    <property type="entry name" value="SMALL HEAT SHOCK PROTEIN IBPA"/>
    <property type="match status" value="1"/>
</dbReference>
<dbReference type="PANTHER" id="PTHR47062">
    <property type="match status" value="1"/>
</dbReference>
<dbReference type="Gene3D" id="2.60.40.790">
    <property type="match status" value="1"/>
</dbReference>
<dbReference type="InterPro" id="IPR002068">
    <property type="entry name" value="A-crystallin/Hsp20_dom"/>
</dbReference>
<name>A0A1C3V5X8_9HYPH</name>
<reference evidence="4" key="1">
    <citation type="submission" date="2016-08" db="EMBL/GenBank/DDBJ databases">
        <authorList>
            <person name="Varghese N."/>
            <person name="Submissions Spin"/>
        </authorList>
    </citation>
    <scope>NUCLEOTIDE SEQUENCE [LARGE SCALE GENOMIC DNA]</scope>
    <source>
        <strain evidence="4">HAMBI 2971</strain>
    </source>
</reference>
<gene>
    <name evidence="3" type="ORF">GA0061102_100928</name>
</gene>
<accession>A0A1C3V5X8</accession>
<evidence type="ECO:0000313" key="3">
    <source>
        <dbReference type="EMBL" id="SCB23091.1"/>
    </source>
</evidence>
<dbReference type="InterPro" id="IPR008978">
    <property type="entry name" value="HSP20-like_chaperone"/>
</dbReference>
<feature type="compositionally biased region" description="Basic and acidic residues" evidence="1">
    <location>
        <begin position="62"/>
        <end position="74"/>
    </location>
</feature>
<keyword evidence="4" id="KW-1185">Reference proteome</keyword>
<evidence type="ECO:0000259" key="2">
    <source>
        <dbReference type="Pfam" id="PF00011"/>
    </source>
</evidence>
<dbReference type="Proteomes" id="UP000199435">
    <property type="component" value="Unassembled WGS sequence"/>
</dbReference>
<protein>
    <submittedName>
        <fullName evidence="3">Hsp20/alpha crystallin family protein</fullName>
    </submittedName>
</protein>
<proteinExistence type="predicted"/>
<organism evidence="3 4">
    <name type="scientific">Rhizobium miluonense</name>
    <dbReference type="NCBI Taxonomy" id="411945"/>
    <lineage>
        <taxon>Bacteria</taxon>
        <taxon>Pseudomonadati</taxon>
        <taxon>Pseudomonadota</taxon>
        <taxon>Alphaproteobacteria</taxon>
        <taxon>Hyphomicrobiales</taxon>
        <taxon>Rhizobiaceae</taxon>
        <taxon>Rhizobium/Agrobacterium group</taxon>
        <taxon>Rhizobium</taxon>
    </lineage>
</organism>
<sequence>MTSNICIAGRSFQRRFELADHVKVVGPGLVNGLLAINLKREISEEKKPRRIEIRTGQGIPKAETKQIEAKKQAA</sequence>